<feature type="region of interest" description="Disordered" evidence="1">
    <location>
        <begin position="297"/>
        <end position="322"/>
    </location>
</feature>
<evidence type="ECO:0000313" key="3">
    <source>
        <dbReference type="EMBL" id="CDQ44836.1"/>
    </source>
</evidence>
<accession>A0AAV2WLL4</accession>
<feature type="compositionally biased region" description="Acidic residues" evidence="1">
    <location>
        <begin position="309"/>
        <end position="322"/>
    </location>
</feature>
<protein>
    <recommendedName>
        <fullName evidence="2">DUF6602 domain-containing protein</fullName>
    </recommendedName>
</protein>
<dbReference type="CDD" id="cd21173">
    <property type="entry name" value="NucC-like"/>
    <property type="match status" value="1"/>
</dbReference>
<dbReference type="AlphaFoldDB" id="A0AAV2WLL4"/>
<dbReference type="EMBL" id="LK021338">
    <property type="protein sequence ID" value="CDQ44836.1"/>
    <property type="molecule type" value="Genomic_DNA"/>
</dbReference>
<evidence type="ECO:0000259" key="2">
    <source>
        <dbReference type="Pfam" id="PF20247"/>
    </source>
</evidence>
<reference evidence="3" key="1">
    <citation type="submission" date="2014-05" db="EMBL/GenBank/DDBJ databases">
        <authorList>
            <person name="Urmite Genomes"/>
        </authorList>
    </citation>
    <scope>NUCLEOTIDE SEQUENCE</scope>
    <source>
        <strain evidence="3">DSM 44074</strain>
    </source>
</reference>
<evidence type="ECO:0000313" key="4">
    <source>
        <dbReference type="Proteomes" id="UP000028864"/>
    </source>
</evidence>
<dbReference type="RefSeq" id="WP_030136609.1">
    <property type="nucleotide sequence ID" value="NZ_LK021338.1"/>
</dbReference>
<organism evidence="3 4">
    <name type="scientific">Mycolicibacterium neoaurum</name>
    <name type="common">Mycobacterium neoaurum</name>
    <dbReference type="NCBI Taxonomy" id="1795"/>
    <lineage>
        <taxon>Bacteria</taxon>
        <taxon>Bacillati</taxon>
        <taxon>Actinomycetota</taxon>
        <taxon>Actinomycetes</taxon>
        <taxon>Mycobacteriales</taxon>
        <taxon>Mycobacteriaceae</taxon>
        <taxon>Mycolicibacterium</taxon>
    </lineage>
</organism>
<sequence>MSDEQATEANYTLDLRFHKILAAVEQELQTALAKARLESDHGTTVGDGAEDAVRSTLRDYLPSGYSVGKGIVYDAYGDGSRQTDVVIANPDHPLSFPAGKSGTYVVDGVAAAGEVKSCLDIAKLKDSIAKGTIFKQLRMTGGESDSVMTPKDQAYMKQIGMVPPYFVIAFDNKVAEGTMAEHLRNAGLIEPPAGKSLGEHDWADTPQPPLDAICILGKGVWLFLRPDNPMGFQFGFTSEDGSKSIRNDLSGWAYVPTGSPLVLTMVWLHAAMPRVFRGRSVFSPYLIPNQRHLAYMRSRDTQTTGAATGEDEPTEDEAAAST</sequence>
<reference evidence="3" key="2">
    <citation type="submission" date="2015-09" db="EMBL/GenBank/DDBJ databases">
        <title>Draft genome sequence of Mycobacterium neoaurum DSM 44074.</title>
        <authorList>
            <person name="Croce O."/>
            <person name="Robert C."/>
            <person name="Raoult D."/>
            <person name="Drancourt M."/>
        </authorList>
    </citation>
    <scope>NUCLEOTIDE SEQUENCE</scope>
    <source>
        <strain evidence="3">DSM 44074</strain>
    </source>
</reference>
<dbReference type="Proteomes" id="UP000028864">
    <property type="component" value="Unassembled WGS sequence"/>
</dbReference>
<name>A0AAV2WLL4_MYCNE</name>
<dbReference type="Pfam" id="PF20247">
    <property type="entry name" value="DUF6602"/>
    <property type="match status" value="1"/>
</dbReference>
<proteinExistence type="predicted"/>
<evidence type="ECO:0000256" key="1">
    <source>
        <dbReference type="SAM" id="MobiDB-lite"/>
    </source>
</evidence>
<gene>
    <name evidence="3" type="ORF">BN1047_02716</name>
</gene>
<feature type="domain" description="DUF6602" evidence="2">
    <location>
        <begin position="38"/>
        <end position="135"/>
    </location>
</feature>
<dbReference type="InterPro" id="IPR046537">
    <property type="entry name" value="DUF6602"/>
</dbReference>